<dbReference type="Pfam" id="PF13962">
    <property type="entry name" value="PGG"/>
    <property type="match status" value="1"/>
</dbReference>
<keyword evidence="4" id="KW-1185">Reference proteome</keyword>
<dbReference type="AlphaFoldDB" id="A0A5N6Q0R1"/>
<evidence type="ECO:0000313" key="4">
    <source>
        <dbReference type="Proteomes" id="UP000326396"/>
    </source>
</evidence>
<evidence type="ECO:0000313" key="3">
    <source>
        <dbReference type="EMBL" id="KAD7477551.1"/>
    </source>
</evidence>
<dbReference type="SUPFAM" id="SSF48403">
    <property type="entry name" value="Ankyrin repeat"/>
    <property type="match status" value="1"/>
</dbReference>
<evidence type="ECO:0000256" key="1">
    <source>
        <dbReference type="SAM" id="Phobius"/>
    </source>
</evidence>
<dbReference type="EMBL" id="SZYD01000001">
    <property type="protein sequence ID" value="KAD7477551.1"/>
    <property type="molecule type" value="Genomic_DNA"/>
</dbReference>
<dbReference type="Pfam" id="PF12796">
    <property type="entry name" value="Ank_2"/>
    <property type="match status" value="1"/>
</dbReference>
<keyword evidence="1" id="KW-1133">Transmembrane helix</keyword>
<comment type="caution">
    <text evidence="3">The sequence shown here is derived from an EMBL/GenBank/DDBJ whole genome shotgun (WGS) entry which is preliminary data.</text>
</comment>
<proteinExistence type="predicted"/>
<dbReference type="Proteomes" id="UP000326396">
    <property type="component" value="Linkage Group LG1"/>
</dbReference>
<dbReference type="PANTHER" id="PTHR24177">
    <property type="entry name" value="CASKIN"/>
    <property type="match status" value="1"/>
</dbReference>
<feature type="transmembrane region" description="Helical" evidence="1">
    <location>
        <begin position="451"/>
        <end position="471"/>
    </location>
</feature>
<dbReference type="Gene3D" id="1.25.40.20">
    <property type="entry name" value="Ankyrin repeat-containing domain"/>
    <property type="match status" value="2"/>
</dbReference>
<accession>A0A5N6Q0R1</accession>
<sequence length="624" mass="70695">MNVTVSRDDDDWTNTELYNALSMGQDLKVFEICRDLTNGPFHILTIHHDTVLHMAIFNKRNRLVVALLGSLNESQFEKLTWINSSGNTILHETTTNNGTVEAAREMLCRAPSLLMMTNKLGETPLFQAARHGKTKIFKFLSDEVETTVRKGANVETFLLRNDKSTILHMAILSQNFDLAIFIAQRYPRLIAAKDGDGLTGLQLLACNPSAFDNGVGDNFLKKLIYNYIDCSLEKHSRVPLFEEIRKIKRRCESAKKLAKLLVEKDKSWKETKSRLDKSRTKFHKYKGRDAALEKIDFAWAPAVTPLLLATKSGCTDIVKEILNVYPQAVEHIDDYGRNLLHVAIKYRRMDIIDIVTNMAHSIRRLRGKIDYKGYSLLHMLSVPAKDNKVKDDIRNPALILRDDLILFERMRKVCTTLSRLQQNFNGETAEQMLLDKTTQLRVDAKEWMKNTAENCSIVAVLIATVAFAAAYTVPGGPNQETGYPLLKSKPFFIVFALADTLSLTFSLTSVIVFLSILTSSFRLNDFRYTLHNKLLLGLTMLILSVSMMMVAFAATLILTISSGRNWTNVLLYIISFFPVTVYGYSYIHLYKLLINAFCEKVWTVKEAIFPACVVVALPEADFTS</sequence>
<feature type="transmembrane region" description="Helical" evidence="1">
    <location>
        <begin position="569"/>
        <end position="587"/>
    </location>
</feature>
<evidence type="ECO:0000259" key="2">
    <source>
        <dbReference type="Pfam" id="PF13962"/>
    </source>
</evidence>
<protein>
    <recommendedName>
        <fullName evidence="2">PGG domain-containing protein</fullName>
    </recommendedName>
</protein>
<keyword evidence="1" id="KW-0472">Membrane</keyword>
<keyword evidence="1" id="KW-0812">Transmembrane</keyword>
<dbReference type="InterPro" id="IPR026961">
    <property type="entry name" value="PGG_dom"/>
</dbReference>
<dbReference type="SMART" id="SM00248">
    <property type="entry name" value="ANK"/>
    <property type="match status" value="7"/>
</dbReference>
<dbReference type="OrthoDB" id="1923662at2759"/>
<feature type="domain" description="PGG" evidence="2">
    <location>
        <begin position="445"/>
        <end position="558"/>
    </location>
</feature>
<dbReference type="InterPro" id="IPR036770">
    <property type="entry name" value="Ankyrin_rpt-contain_sf"/>
</dbReference>
<reference evidence="3 4" key="1">
    <citation type="submission" date="2019-05" db="EMBL/GenBank/DDBJ databases">
        <title>Mikania micrantha, genome provides insights into the molecular mechanism of rapid growth.</title>
        <authorList>
            <person name="Liu B."/>
        </authorList>
    </citation>
    <scope>NUCLEOTIDE SEQUENCE [LARGE SCALE GENOMIC DNA]</scope>
    <source>
        <strain evidence="3">NLD-2019</strain>
        <tissue evidence="3">Leaf</tissue>
    </source>
</reference>
<organism evidence="3 4">
    <name type="scientific">Mikania micrantha</name>
    <name type="common">bitter vine</name>
    <dbReference type="NCBI Taxonomy" id="192012"/>
    <lineage>
        <taxon>Eukaryota</taxon>
        <taxon>Viridiplantae</taxon>
        <taxon>Streptophyta</taxon>
        <taxon>Embryophyta</taxon>
        <taxon>Tracheophyta</taxon>
        <taxon>Spermatophyta</taxon>
        <taxon>Magnoliopsida</taxon>
        <taxon>eudicotyledons</taxon>
        <taxon>Gunneridae</taxon>
        <taxon>Pentapetalae</taxon>
        <taxon>asterids</taxon>
        <taxon>campanulids</taxon>
        <taxon>Asterales</taxon>
        <taxon>Asteraceae</taxon>
        <taxon>Asteroideae</taxon>
        <taxon>Heliantheae alliance</taxon>
        <taxon>Eupatorieae</taxon>
        <taxon>Mikania</taxon>
    </lineage>
</organism>
<dbReference type="GO" id="GO:0016020">
    <property type="term" value="C:membrane"/>
    <property type="evidence" value="ECO:0007669"/>
    <property type="project" value="TreeGrafter"/>
</dbReference>
<feature type="transmembrane region" description="Helical" evidence="1">
    <location>
        <begin position="534"/>
        <end position="557"/>
    </location>
</feature>
<gene>
    <name evidence="3" type="ORF">E3N88_00687</name>
</gene>
<dbReference type="PANTHER" id="PTHR24177:SF439">
    <property type="entry name" value="ANKYRIN REPEAT-CONTAINING DOMAIN, PGG DOMAIN, ANKYRIN REPEAT-CONTAINING DOMAIN SUPERFAMILY"/>
    <property type="match status" value="1"/>
</dbReference>
<dbReference type="InterPro" id="IPR002110">
    <property type="entry name" value="Ankyrin_rpt"/>
</dbReference>
<feature type="transmembrane region" description="Helical" evidence="1">
    <location>
        <begin position="491"/>
        <end position="514"/>
    </location>
</feature>
<name>A0A5N6Q0R1_9ASTR</name>